<evidence type="ECO:0000256" key="6">
    <source>
        <dbReference type="ARBA" id="ARBA00023141"/>
    </source>
</evidence>
<protein>
    <recommendedName>
        <fullName evidence="9">Tryptophan synthase alpha chain</fullName>
        <ecNumber evidence="9">4.2.1.20</ecNumber>
    </recommendedName>
</protein>
<evidence type="ECO:0000256" key="5">
    <source>
        <dbReference type="ARBA" id="ARBA00022822"/>
    </source>
</evidence>
<evidence type="ECO:0000256" key="8">
    <source>
        <dbReference type="ARBA" id="ARBA00049047"/>
    </source>
</evidence>
<evidence type="ECO:0000256" key="4">
    <source>
        <dbReference type="ARBA" id="ARBA00022605"/>
    </source>
</evidence>
<gene>
    <name evidence="9" type="primary">trpA</name>
    <name evidence="11" type="ORF">GSM42_02285</name>
</gene>
<dbReference type="InterPro" id="IPR013785">
    <property type="entry name" value="Aldolase_TIM"/>
</dbReference>
<comment type="catalytic activity">
    <reaction evidence="8 9">
        <text>(1S,2R)-1-C-(indol-3-yl)glycerol 3-phosphate + L-serine = D-glyceraldehyde 3-phosphate + L-tryptophan + H2O</text>
        <dbReference type="Rhea" id="RHEA:10532"/>
        <dbReference type="ChEBI" id="CHEBI:15377"/>
        <dbReference type="ChEBI" id="CHEBI:33384"/>
        <dbReference type="ChEBI" id="CHEBI:57912"/>
        <dbReference type="ChEBI" id="CHEBI:58866"/>
        <dbReference type="ChEBI" id="CHEBI:59776"/>
        <dbReference type="EC" id="4.2.1.20"/>
    </reaction>
</comment>
<dbReference type="PANTHER" id="PTHR43406">
    <property type="entry name" value="TRYPTOPHAN SYNTHASE, ALPHA CHAIN"/>
    <property type="match status" value="1"/>
</dbReference>
<organism evidence="11 12">
    <name type="scientific">Shimazuella alba</name>
    <dbReference type="NCBI Taxonomy" id="2690964"/>
    <lineage>
        <taxon>Bacteria</taxon>
        <taxon>Bacillati</taxon>
        <taxon>Bacillota</taxon>
        <taxon>Bacilli</taxon>
        <taxon>Bacillales</taxon>
        <taxon>Thermoactinomycetaceae</taxon>
        <taxon>Shimazuella</taxon>
    </lineage>
</organism>
<evidence type="ECO:0000256" key="2">
    <source>
        <dbReference type="ARBA" id="ARBA00004733"/>
    </source>
</evidence>
<keyword evidence="12" id="KW-1185">Reference proteome</keyword>
<comment type="pathway">
    <text evidence="2 9">Amino-acid biosynthesis; L-tryptophan biosynthesis; L-tryptophan from chorismate: step 5/5.</text>
</comment>
<dbReference type="EMBL" id="WUUL01000001">
    <property type="protein sequence ID" value="MXQ52596.1"/>
    <property type="molecule type" value="Genomic_DNA"/>
</dbReference>
<dbReference type="FunFam" id="3.20.20.70:FF:000037">
    <property type="entry name" value="Tryptophan synthase alpha chain"/>
    <property type="match status" value="1"/>
</dbReference>
<dbReference type="InterPro" id="IPR011060">
    <property type="entry name" value="RibuloseP-bd_barrel"/>
</dbReference>
<reference evidence="11 12" key="1">
    <citation type="submission" date="2019-12" db="EMBL/GenBank/DDBJ databases">
        <title>Whole-genome analyses of novel actinobacteria.</title>
        <authorList>
            <person name="Sahin N."/>
            <person name="Saygin H."/>
        </authorList>
    </citation>
    <scope>NUCLEOTIDE SEQUENCE [LARGE SCALE GENOMIC DNA]</scope>
    <source>
        <strain evidence="11 12">KC615</strain>
    </source>
</reference>
<comment type="subunit">
    <text evidence="3 9">Tetramer of two alpha and two beta chains.</text>
</comment>
<dbReference type="AlphaFoldDB" id="A0A6I4VRR9"/>
<evidence type="ECO:0000256" key="9">
    <source>
        <dbReference type="HAMAP-Rule" id="MF_00131"/>
    </source>
</evidence>
<accession>A0A6I4VRR9</accession>
<evidence type="ECO:0000313" key="12">
    <source>
        <dbReference type="Proteomes" id="UP000430692"/>
    </source>
</evidence>
<keyword evidence="4 9" id="KW-0028">Amino-acid biosynthesis</keyword>
<keyword evidence="6 9" id="KW-0057">Aromatic amino acid biosynthesis</keyword>
<dbReference type="GO" id="GO:0005829">
    <property type="term" value="C:cytosol"/>
    <property type="evidence" value="ECO:0007669"/>
    <property type="project" value="TreeGrafter"/>
</dbReference>
<dbReference type="HAMAP" id="MF_00131">
    <property type="entry name" value="Trp_synth_alpha"/>
    <property type="match status" value="1"/>
</dbReference>
<dbReference type="CDD" id="cd04724">
    <property type="entry name" value="Tryptophan_synthase_alpha"/>
    <property type="match status" value="1"/>
</dbReference>
<evidence type="ECO:0000256" key="3">
    <source>
        <dbReference type="ARBA" id="ARBA00011270"/>
    </source>
</evidence>
<dbReference type="PROSITE" id="PS00167">
    <property type="entry name" value="TRP_SYNTHASE_ALPHA"/>
    <property type="match status" value="1"/>
</dbReference>
<dbReference type="PANTHER" id="PTHR43406:SF1">
    <property type="entry name" value="TRYPTOPHAN SYNTHASE ALPHA CHAIN, CHLOROPLASTIC"/>
    <property type="match status" value="1"/>
</dbReference>
<dbReference type="Proteomes" id="UP000430692">
    <property type="component" value="Unassembled WGS sequence"/>
</dbReference>
<dbReference type="InterPro" id="IPR018204">
    <property type="entry name" value="Trp_synthase_alpha_AS"/>
</dbReference>
<comment type="function">
    <text evidence="1 9">The alpha subunit is responsible for the aldol cleavage of indoleglycerol phosphate to indole and glyceraldehyde 3-phosphate.</text>
</comment>
<dbReference type="EC" id="4.2.1.20" evidence="9"/>
<feature type="active site" description="Proton acceptor" evidence="9">
    <location>
        <position position="56"/>
    </location>
</feature>
<dbReference type="GO" id="GO:0004834">
    <property type="term" value="F:tryptophan synthase activity"/>
    <property type="evidence" value="ECO:0007669"/>
    <property type="project" value="UniProtKB-UniRule"/>
</dbReference>
<dbReference type="UniPathway" id="UPA00035">
    <property type="reaction ID" value="UER00044"/>
</dbReference>
<proteinExistence type="inferred from homology"/>
<name>A0A6I4VRR9_9BACL</name>
<comment type="similarity">
    <text evidence="9 10">Belongs to the TrpA family.</text>
</comment>
<keyword evidence="7 9" id="KW-0456">Lyase</keyword>
<feature type="active site" description="Proton acceptor" evidence="9">
    <location>
        <position position="45"/>
    </location>
</feature>
<dbReference type="InterPro" id="IPR002028">
    <property type="entry name" value="Trp_synthase_suA"/>
</dbReference>
<dbReference type="Pfam" id="PF00290">
    <property type="entry name" value="Trp_syntA"/>
    <property type="match status" value="1"/>
</dbReference>
<dbReference type="NCBIfam" id="TIGR00262">
    <property type="entry name" value="trpA"/>
    <property type="match status" value="1"/>
</dbReference>
<comment type="caution">
    <text evidence="11">The sequence shown here is derived from an EMBL/GenBank/DDBJ whole genome shotgun (WGS) entry which is preliminary data.</text>
</comment>
<evidence type="ECO:0000313" key="11">
    <source>
        <dbReference type="EMBL" id="MXQ52596.1"/>
    </source>
</evidence>
<dbReference type="Gene3D" id="3.20.20.70">
    <property type="entry name" value="Aldolase class I"/>
    <property type="match status" value="1"/>
</dbReference>
<keyword evidence="5 9" id="KW-0822">Tryptophan biosynthesis</keyword>
<dbReference type="SUPFAM" id="SSF51366">
    <property type="entry name" value="Ribulose-phoshate binding barrel"/>
    <property type="match status" value="1"/>
</dbReference>
<dbReference type="RefSeq" id="WP_160799602.1">
    <property type="nucleotide sequence ID" value="NZ_WUUL01000001.1"/>
</dbReference>
<evidence type="ECO:0000256" key="1">
    <source>
        <dbReference type="ARBA" id="ARBA00003365"/>
    </source>
</evidence>
<evidence type="ECO:0000256" key="7">
    <source>
        <dbReference type="ARBA" id="ARBA00023239"/>
    </source>
</evidence>
<evidence type="ECO:0000256" key="10">
    <source>
        <dbReference type="RuleBase" id="RU003662"/>
    </source>
</evidence>
<sequence>MSTLANAFQTNITNLIPYIVAGYPTREVTIEFIHLLASEGVAAIELGVPFSDPVADGPIIQLAAEKALEKGVSLADVFSIAQSVRDQGNDVPLVLFSYYNPLLSYGLKQVAEEAAKSGFTGFIVPDLPYEESDALRIELEKVGISLVPLVAPTSEERVAKITSTAKGFVYCVSSLGTTGVRSEFASNLDSFLQQVRATSTVPIAVGFGVSTSTQVQDLQKKADGVIVGSALVKRIMDLEQELSNEDKKQEALNSIRGFVKELLS</sequence>